<protein>
    <recommendedName>
        <fullName evidence="5">Transmembrane protein</fullName>
    </recommendedName>
</protein>
<organism evidence="3 4">
    <name type="scientific">Chromobacterium violaceum</name>
    <dbReference type="NCBI Taxonomy" id="536"/>
    <lineage>
        <taxon>Bacteria</taxon>
        <taxon>Pseudomonadati</taxon>
        <taxon>Pseudomonadota</taxon>
        <taxon>Betaproteobacteria</taxon>
        <taxon>Neisseriales</taxon>
        <taxon>Chromobacteriaceae</taxon>
        <taxon>Chromobacterium</taxon>
    </lineage>
</organism>
<reference evidence="3 4" key="1">
    <citation type="submission" date="2018-06" db="EMBL/GenBank/DDBJ databases">
        <authorList>
            <consortium name="Pathogen Informatics"/>
            <person name="Doyle S."/>
        </authorList>
    </citation>
    <scope>NUCLEOTIDE SEQUENCE [LARGE SCALE GENOMIC DNA]</scope>
    <source>
        <strain evidence="3 4">NCTC8684</strain>
    </source>
</reference>
<dbReference type="EMBL" id="UIGR01000001">
    <property type="protein sequence ID" value="SUX33732.1"/>
    <property type="molecule type" value="Genomic_DNA"/>
</dbReference>
<feature type="region of interest" description="Disordered" evidence="1">
    <location>
        <begin position="68"/>
        <end position="98"/>
    </location>
</feature>
<keyword evidence="2" id="KW-1133">Transmembrane helix</keyword>
<evidence type="ECO:0000313" key="3">
    <source>
        <dbReference type="EMBL" id="SUX33732.1"/>
    </source>
</evidence>
<dbReference type="AlphaFoldDB" id="A0AAX2MBL7"/>
<evidence type="ECO:0000256" key="2">
    <source>
        <dbReference type="SAM" id="Phobius"/>
    </source>
</evidence>
<evidence type="ECO:0000313" key="4">
    <source>
        <dbReference type="Proteomes" id="UP000254029"/>
    </source>
</evidence>
<name>A0AAX2MBL7_CHRVL</name>
<proteinExistence type="predicted"/>
<keyword evidence="2" id="KW-0812">Transmembrane</keyword>
<evidence type="ECO:0000256" key="1">
    <source>
        <dbReference type="SAM" id="MobiDB-lite"/>
    </source>
</evidence>
<evidence type="ECO:0008006" key="5">
    <source>
        <dbReference type="Google" id="ProtNLM"/>
    </source>
</evidence>
<feature type="compositionally biased region" description="Polar residues" evidence="1">
    <location>
        <begin position="88"/>
        <end position="98"/>
    </location>
</feature>
<keyword evidence="2" id="KW-0472">Membrane</keyword>
<comment type="caution">
    <text evidence="3">The sequence shown here is derived from an EMBL/GenBank/DDBJ whole genome shotgun (WGS) entry which is preliminary data.</text>
</comment>
<dbReference type="Proteomes" id="UP000254029">
    <property type="component" value="Unassembled WGS sequence"/>
</dbReference>
<sequence>MSIREPTFLDLFYIFYGTVFAFGIITSLILIPKIIKQRNENQRRLIKQVRMKKNALSLYAFKKRAKYQNNKTTTNHRNTRKCKIQQIKKGQSQTSPFN</sequence>
<gene>
    <name evidence="3" type="ORF">NCTC8684_02836</name>
</gene>
<accession>A0AAX2MBL7</accession>
<feature type="transmembrane region" description="Helical" evidence="2">
    <location>
        <begin position="12"/>
        <end position="35"/>
    </location>
</feature>